<dbReference type="HOGENOM" id="CLU_473427_0_0_1"/>
<organism evidence="3 4">
    <name type="scientific">Tulasnella calospora MUT 4182</name>
    <dbReference type="NCBI Taxonomy" id="1051891"/>
    <lineage>
        <taxon>Eukaryota</taxon>
        <taxon>Fungi</taxon>
        <taxon>Dikarya</taxon>
        <taxon>Basidiomycota</taxon>
        <taxon>Agaricomycotina</taxon>
        <taxon>Agaricomycetes</taxon>
        <taxon>Cantharellales</taxon>
        <taxon>Tulasnellaceae</taxon>
        <taxon>Tulasnella</taxon>
    </lineage>
</organism>
<proteinExistence type="predicted"/>
<dbReference type="Gene3D" id="3.80.10.10">
    <property type="entry name" value="Ribonuclease Inhibitor"/>
    <property type="match status" value="1"/>
</dbReference>
<feature type="compositionally biased region" description="Acidic residues" evidence="1">
    <location>
        <begin position="578"/>
        <end position="602"/>
    </location>
</feature>
<dbReference type="Proteomes" id="UP000054248">
    <property type="component" value="Unassembled WGS sequence"/>
</dbReference>
<sequence>MAARRRAKNEISALIPRLKHGARGAGGTAVGENPEPMRIEEFDDAFKKADSALQSHGTIANVSSSSLRQFRNTQRSPIYRLPLETLTTILIFTSGIITPYKLLDTSTAPVIKGVLGLAHVSSRWYKAVKACPILWTHIVAHYAAPLVSMCLERSGNLPLTVTCWGRSKRRRKEFMHELSKYIDRWETADLVLTFKDVRRITHQSAPGLKALAIVPVAEDEAEAMLGAPEDLPMARHLFNGQTPQLEELKVHYWLKWEQMNCPRLRKLEISLLIGRMPSVADLNSMLSQCPVLETFSIEAPVQRPDFTLGGPADIKLPHLKSIQIKGFTPLAMSTFVFRLDLPEVEIIHIEPNYSLVVEPDETEVTILMISMITIKPVLERLSSLATTVNLVLDENEGVEFTFYGPLPQPSFPAQYKEIKLSRFPWTDVMKFAIARCPSFAKQCKDLAVVGGGGEGCSSTTPQLIDLVTSLDALETITLSGTPDSATLLSMLLDSGYRKPWLITHSGSWKGLVDVYLEGCLCDQKGEILDVLVTWKGRRRMKRQGSLPYISIANEGCHKCGPLRVKMKEIVDEGCAFDSDSDLDDDDDGDDDDDEDKEAGEGV</sequence>
<evidence type="ECO:0000313" key="4">
    <source>
        <dbReference type="Proteomes" id="UP000054248"/>
    </source>
</evidence>
<dbReference type="EMBL" id="KN823030">
    <property type="protein sequence ID" value="KIO26077.1"/>
    <property type="molecule type" value="Genomic_DNA"/>
</dbReference>
<dbReference type="InterPro" id="IPR032675">
    <property type="entry name" value="LRR_dom_sf"/>
</dbReference>
<keyword evidence="2" id="KW-1133">Transmembrane helix</keyword>
<dbReference type="AlphaFoldDB" id="A0A0C3LXB0"/>
<dbReference type="STRING" id="1051891.A0A0C3LXB0"/>
<evidence type="ECO:0008006" key="5">
    <source>
        <dbReference type="Google" id="ProtNLM"/>
    </source>
</evidence>
<reference evidence="3 4" key="1">
    <citation type="submission" date="2014-04" db="EMBL/GenBank/DDBJ databases">
        <authorList>
            <consortium name="DOE Joint Genome Institute"/>
            <person name="Kuo A."/>
            <person name="Girlanda M."/>
            <person name="Perotto S."/>
            <person name="Kohler A."/>
            <person name="Nagy L.G."/>
            <person name="Floudas D."/>
            <person name="Copeland A."/>
            <person name="Barry K.W."/>
            <person name="Cichocki N."/>
            <person name="Veneault-Fourrey C."/>
            <person name="LaButti K."/>
            <person name="Lindquist E.A."/>
            <person name="Lipzen A."/>
            <person name="Lundell T."/>
            <person name="Morin E."/>
            <person name="Murat C."/>
            <person name="Sun H."/>
            <person name="Tunlid A."/>
            <person name="Henrissat B."/>
            <person name="Grigoriev I.V."/>
            <person name="Hibbett D.S."/>
            <person name="Martin F."/>
            <person name="Nordberg H.P."/>
            <person name="Cantor M.N."/>
            <person name="Hua S.X."/>
        </authorList>
    </citation>
    <scope>NUCLEOTIDE SEQUENCE [LARGE SCALE GENOMIC DNA]</scope>
    <source>
        <strain evidence="3 4">MUT 4182</strain>
    </source>
</reference>
<dbReference type="OrthoDB" id="3203373at2759"/>
<gene>
    <name evidence="3" type="ORF">M407DRAFT_24636</name>
</gene>
<keyword evidence="2" id="KW-0812">Transmembrane</keyword>
<feature type="transmembrane region" description="Helical" evidence="2">
    <location>
        <begin position="78"/>
        <end position="97"/>
    </location>
</feature>
<evidence type="ECO:0000256" key="2">
    <source>
        <dbReference type="SAM" id="Phobius"/>
    </source>
</evidence>
<accession>A0A0C3LXB0</accession>
<feature type="region of interest" description="Disordered" evidence="1">
    <location>
        <begin position="575"/>
        <end position="602"/>
    </location>
</feature>
<protein>
    <recommendedName>
        <fullName evidence="5">F-box domain-containing protein</fullName>
    </recommendedName>
</protein>
<reference evidence="4" key="2">
    <citation type="submission" date="2015-01" db="EMBL/GenBank/DDBJ databases">
        <title>Evolutionary Origins and Diversification of the Mycorrhizal Mutualists.</title>
        <authorList>
            <consortium name="DOE Joint Genome Institute"/>
            <consortium name="Mycorrhizal Genomics Consortium"/>
            <person name="Kohler A."/>
            <person name="Kuo A."/>
            <person name="Nagy L.G."/>
            <person name="Floudas D."/>
            <person name="Copeland A."/>
            <person name="Barry K.W."/>
            <person name="Cichocki N."/>
            <person name="Veneault-Fourrey C."/>
            <person name="LaButti K."/>
            <person name="Lindquist E.A."/>
            <person name="Lipzen A."/>
            <person name="Lundell T."/>
            <person name="Morin E."/>
            <person name="Murat C."/>
            <person name="Riley R."/>
            <person name="Ohm R."/>
            <person name="Sun H."/>
            <person name="Tunlid A."/>
            <person name="Henrissat B."/>
            <person name="Grigoriev I.V."/>
            <person name="Hibbett D.S."/>
            <person name="Martin F."/>
        </authorList>
    </citation>
    <scope>NUCLEOTIDE SEQUENCE [LARGE SCALE GENOMIC DNA]</scope>
    <source>
        <strain evidence="4">MUT 4182</strain>
    </source>
</reference>
<name>A0A0C3LXB0_9AGAM</name>
<keyword evidence="2" id="KW-0472">Membrane</keyword>
<keyword evidence="4" id="KW-1185">Reference proteome</keyword>
<evidence type="ECO:0000313" key="3">
    <source>
        <dbReference type="EMBL" id="KIO26077.1"/>
    </source>
</evidence>
<evidence type="ECO:0000256" key="1">
    <source>
        <dbReference type="SAM" id="MobiDB-lite"/>
    </source>
</evidence>